<dbReference type="OrthoDB" id="5596743at2759"/>
<protein>
    <recommendedName>
        <fullName evidence="2">NTF2-like domain-containing protein</fullName>
    </recommendedName>
</protein>
<feature type="signal peptide" evidence="1">
    <location>
        <begin position="1"/>
        <end position="17"/>
    </location>
</feature>
<organism evidence="3 4">
    <name type="scientific">Dothistroma septosporum (strain NZE10 / CBS 128990)</name>
    <name type="common">Red band needle blight fungus</name>
    <name type="synonym">Mycosphaerella pini</name>
    <dbReference type="NCBI Taxonomy" id="675120"/>
    <lineage>
        <taxon>Eukaryota</taxon>
        <taxon>Fungi</taxon>
        <taxon>Dikarya</taxon>
        <taxon>Ascomycota</taxon>
        <taxon>Pezizomycotina</taxon>
        <taxon>Dothideomycetes</taxon>
        <taxon>Dothideomycetidae</taxon>
        <taxon>Mycosphaerellales</taxon>
        <taxon>Mycosphaerellaceae</taxon>
        <taxon>Dothistroma</taxon>
    </lineage>
</organism>
<evidence type="ECO:0000256" key="1">
    <source>
        <dbReference type="SAM" id="SignalP"/>
    </source>
</evidence>
<dbReference type="EMBL" id="KB446540">
    <property type="protein sequence ID" value="EME43651.1"/>
    <property type="molecule type" value="Genomic_DNA"/>
</dbReference>
<dbReference type="InterPro" id="IPR058645">
    <property type="entry name" value="NTF2-like_dom_7"/>
</dbReference>
<dbReference type="Proteomes" id="UP000016933">
    <property type="component" value="Unassembled WGS sequence"/>
</dbReference>
<evidence type="ECO:0000313" key="4">
    <source>
        <dbReference type="Proteomes" id="UP000016933"/>
    </source>
</evidence>
<dbReference type="AlphaFoldDB" id="M2YPU8"/>
<dbReference type="OMA" id="NIWHNCD"/>
<dbReference type="eggNOG" id="ENOG502SB73">
    <property type="taxonomic scope" value="Eukaryota"/>
</dbReference>
<feature type="domain" description="NTF2-like" evidence="2">
    <location>
        <begin position="24"/>
        <end position="169"/>
    </location>
</feature>
<keyword evidence="1" id="KW-0732">Signal</keyword>
<proteinExistence type="predicted"/>
<evidence type="ECO:0000259" key="2">
    <source>
        <dbReference type="Pfam" id="PF26534"/>
    </source>
</evidence>
<gene>
    <name evidence="3" type="ORF">DOTSEDRAFT_72870</name>
</gene>
<reference evidence="3 4" key="2">
    <citation type="journal article" date="2012" name="PLoS Pathog.">
        <title>Diverse lifestyles and strategies of plant pathogenesis encoded in the genomes of eighteen Dothideomycetes fungi.</title>
        <authorList>
            <person name="Ohm R.A."/>
            <person name="Feau N."/>
            <person name="Henrissat B."/>
            <person name="Schoch C.L."/>
            <person name="Horwitz B.A."/>
            <person name="Barry K.W."/>
            <person name="Condon B.J."/>
            <person name="Copeland A.C."/>
            <person name="Dhillon B."/>
            <person name="Glaser F."/>
            <person name="Hesse C.N."/>
            <person name="Kosti I."/>
            <person name="LaButti K."/>
            <person name="Lindquist E.A."/>
            <person name="Lucas S."/>
            <person name="Salamov A.A."/>
            <person name="Bradshaw R.E."/>
            <person name="Ciuffetti L."/>
            <person name="Hamelin R.C."/>
            <person name="Kema G.H.J."/>
            <person name="Lawrence C."/>
            <person name="Scott J.A."/>
            <person name="Spatafora J.W."/>
            <person name="Turgeon B.G."/>
            <person name="de Wit P.J.G.M."/>
            <person name="Zhong S."/>
            <person name="Goodwin S.B."/>
            <person name="Grigoriev I.V."/>
        </authorList>
    </citation>
    <scope>NUCLEOTIDE SEQUENCE [LARGE SCALE GENOMIC DNA]</scope>
    <source>
        <strain evidence="4">NZE10 / CBS 128990</strain>
    </source>
</reference>
<evidence type="ECO:0000313" key="3">
    <source>
        <dbReference type="EMBL" id="EME43651.1"/>
    </source>
</evidence>
<reference evidence="4" key="1">
    <citation type="journal article" date="2012" name="PLoS Genet.">
        <title>The genomes of the fungal plant pathogens Cladosporium fulvum and Dothistroma septosporum reveal adaptation to different hosts and lifestyles but also signatures of common ancestry.</title>
        <authorList>
            <person name="de Wit P.J.G.M."/>
            <person name="van der Burgt A."/>
            <person name="Oekmen B."/>
            <person name="Stergiopoulos I."/>
            <person name="Abd-Elsalam K.A."/>
            <person name="Aerts A.L."/>
            <person name="Bahkali A.H."/>
            <person name="Beenen H.G."/>
            <person name="Chettri P."/>
            <person name="Cox M.P."/>
            <person name="Datema E."/>
            <person name="de Vries R.P."/>
            <person name="Dhillon B."/>
            <person name="Ganley A.R."/>
            <person name="Griffiths S.A."/>
            <person name="Guo Y."/>
            <person name="Hamelin R.C."/>
            <person name="Henrissat B."/>
            <person name="Kabir M.S."/>
            <person name="Jashni M.K."/>
            <person name="Kema G."/>
            <person name="Klaubauf S."/>
            <person name="Lapidus A."/>
            <person name="Levasseur A."/>
            <person name="Lindquist E."/>
            <person name="Mehrabi R."/>
            <person name="Ohm R.A."/>
            <person name="Owen T.J."/>
            <person name="Salamov A."/>
            <person name="Schwelm A."/>
            <person name="Schijlen E."/>
            <person name="Sun H."/>
            <person name="van den Burg H.A."/>
            <person name="van Ham R.C.H.J."/>
            <person name="Zhang S."/>
            <person name="Goodwin S.B."/>
            <person name="Grigoriev I.V."/>
            <person name="Collemare J."/>
            <person name="Bradshaw R.E."/>
        </authorList>
    </citation>
    <scope>NUCLEOTIDE SEQUENCE [LARGE SCALE GENOMIC DNA]</scope>
    <source>
        <strain evidence="4">NZE10 / CBS 128990</strain>
    </source>
</reference>
<keyword evidence="4" id="KW-1185">Reference proteome</keyword>
<dbReference type="HOGENOM" id="CLU_096573_0_0_1"/>
<accession>M2YPU8</accession>
<feature type="chain" id="PRO_5004029545" description="NTF2-like domain-containing protein" evidence="1">
    <location>
        <begin position="18"/>
        <end position="193"/>
    </location>
</feature>
<sequence length="193" mass="21016">MRFVFLAIAGLAIVALANPAKRACMTDDDANRVANNFRTLITDYSNATAAQVLCTDFTDYSDSVSELINNGCPNGPQALGSATFSSLAAFQAGQGSQPNIPFEILNIWHNCDTVTMRWRSITPGTVQPEEQVVGIVVMETVYSGGEEPYLINTVYSEFNSGAWLYDLGVFVPSCNATAATVKRNLLFKPRRMI</sequence>
<name>M2YPU8_DOTSN</name>
<dbReference type="Pfam" id="PF26534">
    <property type="entry name" value="NTF2_7"/>
    <property type="match status" value="1"/>
</dbReference>